<organism evidence="1">
    <name type="scientific">viral metagenome</name>
    <dbReference type="NCBI Taxonomy" id="1070528"/>
    <lineage>
        <taxon>unclassified sequences</taxon>
        <taxon>metagenomes</taxon>
        <taxon>organismal metagenomes</taxon>
    </lineage>
</organism>
<proteinExistence type="predicted"/>
<sequence length="224" mass="26515">MVQLLVLSTCICRPIIHYKCYGELLKYMKDCNVHFVINIDPVSGLDNCSQADTKQNLEHMINNNGHTCEFIISETACFYKATQNVVKLAMEKIQNEKHNICGILWFEDDKFIKKDPHFKKIINNLNAVNEVHHFWKKSAQCPTFHPCFWGLNVALNLFFPSFTQINTRDPELAMMGYWRKNYNSEYKVFYYRTHSVDIGREWQKLNKIKKWTREAMNNVNVTYI</sequence>
<dbReference type="EMBL" id="MN738792">
    <property type="protein sequence ID" value="QHT37325.1"/>
    <property type="molecule type" value="Genomic_DNA"/>
</dbReference>
<accession>A0A6C0FDQ5</accession>
<name>A0A6C0FDQ5_9ZZZZ</name>
<reference evidence="1" key="1">
    <citation type="journal article" date="2020" name="Nature">
        <title>Giant virus diversity and host interactions through global metagenomics.</title>
        <authorList>
            <person name="Schulz F."/>
            <person name="Roux S."/>
            <person name="Paez-Espino D."/>
            <person name="Jungbluth S."/>
            <person name="Walsh D.A."/>
            <person name="Denef V.J."/>
            <person name="McMahon K.D."/>
            <person name="Konstantinidis K.T."/>
            <person name="Eloe-Fadrosh E.A."/>
            <person name="Kyrpides N.C."/>
            <person name="Woyke T."/>
        </authorList>
    </citation>
    <scope>NUCLEOTIDE SEQUENCE</scope>
    <source>
        <strain evidence="1">GVMAG-S-ERX555967-131</strain>
    </source>
</reference>
<protein>
    <recommendedName>
        <fullName evidence="2">Glycosyltransferase</fullName>
    </recommendedName>
</protein>
<dbReference type="AlphaFoldDB" id="A0A6C0FDQ5"/>
<evidence type="ECO:0008006" key="2">
    <source>
        <dbReference type="Google" id="ProtNLM"/>
    </source>
</evidence>
<evidence type="ECO:0000313" key="1">
    <source>
        <dbReference type="EMBL" id="QHT37325.1"/>
    </source>
</evidence>